<evidence type="ECO:0000259" key="6">
    <source>
        <dbReference type="PROSITE" id="PS50118"/>
    </source>
</evidence>
<dbReference type="InterPro" id="IPR050342">
    <property type="entry name" value="HMGB"/>
</dbReference>
<dbReference type="GO" id="GO:0006357">
    <property type="term" value="P:regulation of transcription by RNA polymerase II"/>
    <property type="evidence" value="ECO:0007669"/>
    <property type="project" value="TreeGrafter"/>
</dbReference>
<dbReference type="Pfam" id="PF24245">
    <property type="entry name" value="INO80F"/>
    <property type="match status" value="1"/>
</dbReference>
<feature type="region of interest" description="Disordered" evidence="5">
    <location>
        <begin position="85"/>
        <end position="128"/>
    </location>
</feature>
<sequence length="233" mass="27839">MSDESEYDVEPEEFDIYKRKYQLLLDRCEVLQQENERLVYRIQHVRKLLKRTRKEKKFLIDRLDQHGDRWREAPMGVLEENNVFQITPKPEKGPKATAHNSKEEKTKKGTKRKGAKTDPNAPKRPANPFFQFCQEQRPRVMERLAGEPEPSKQELTRQLATTWKSLSSEDKKVCIGEQVIYVFLVYELKYSRHIFLQVYYDMYERSKEKYVAEMQIYNKKSEDAPNHMSLNIT</sequence>
<dbReference type="Gene3D" id="1.10.30.10">
    <property type="entry name" value="High mobility group box domain"/>
    <property type="match status" value="1"/>
</dbReference>
<evidence type="ECO:0000256" key="3">
    <source>
        <dbReference type="ARBA" id="ARBA00023242"/>
    </source>
</evidence>
<comment type="subcellular location">
    <subcellularLocation>
        <location evidence="1">Nucleus</location>
    </subcellularLocation>
</comment>
<proteinExistence type="predicted"/>
<accession>A0A833RQC9</accession>
<feature type="domain" description="HMG box" evidence="6">
    <location>
        <begin position="122"/>
        <end position="218"/>
    </location>
</feature>
<reference evidence="7" key="1">
    <citation type="submission" date="2019-11" db="EMBL/GenBank/DDBJ databases">
        <title>The nuclear and mitochondrial genomes of Frieseomelitta varia - a highly eusocial stingless bee (Meliponini) with a permanently sterile worker caste.</title>
        <authorList>
            <person name="Freitas F.C.P."/>
            <person name="Lourenco A.P."/>
            <person name="Nunes F.M.F."/>
            <person name="Paschoal A.R."/>
            <person name="Abreu F.C.P."/>
            <person name="Barbin F.O."/>
            <person name="Bataglia L."/>
            <person name="Cardoso-Junior C.A.M."/>
            <person name="Cervoni M.S."/>
            <person name="Silva S.R."/>
            <person name="Dalarmi F."/>
            <person name="Del Lama M.A."/>
            <person name="Depintor T.S."/>
            <person name="Ferreira K.M."/>
            <person name="Goria P.S."/>
            <person name="Jaskot M.C."/>
            <person name="Lago D.C."/>
            <person name="Luna-Lucena D."/>
            <person name="Moda L.M."/>
            <person name="Nascimento L."/>
            <person name="Pedrino M."/>
            <person name="Rabico F.O."/>
            <person name="Sanches F.C."/>
            <person name="Santos D.E."/>
            <person name="Santos C.G."/>
            <person name="Vieira J."/>
            <person name="Lopes T.F."/>
            <person name="Barchuk A.R."/>
            <person name="Hartfelder K."/>
            <person name="Simoes Z.L.P."/>
            <person name="Bitondi M.M.G."/>
            <person name="Pinheiro D.G."/>
        </authorList>
    </citation>
    <scope>NUCLEOTIDE SEQUENCE</scope>
    <source>
        <strain evidence="7">USP_RPSP 00005682</strain>
        <tissue evidence="7">Whole individual</tissue>
    </source>
</reference>
<comment type="caution">
    <text evidence="7">The sequence shown here is derived from an EMBL/GenBank/DDBJ whole genome shotgun (WGS) entry which is preliminary data.</text>
</comment>
<dbReference type="PANTHER" id="PTHR48112">
    <property type="entry name" value="HIGH MOBILITY GROUP PROTEIN DSP1"/>
    <property type="match status" value="1"/>
</dbReference>
<feature type="DNA-binding region" description="HMG box" evidence="4">
    <location>
        <begin position="122"/>
        <end position="218"/>
    </location>
</feature>
<dbReference type="InterPro" id="IPR009071">
    <property type="entry name" value="HMG_box_dom"/>
</dbReference>
<evidence type="ECO:0000313" key="7">
    <source>
        <dbReference type="EMBL" id="KAF3427854.1"/>
    </source>
</evidence>
<keyword evidence="8" id="KW-1185">Reference proteome</keyword>
<dbReference type="PROSITE" id="PS50118">
    <property type="entry name" value="HMG_BOX_2"/>
    <property type="match status" value="1"/>
</dbReference>
<feature type="compositionally biased region" description="Basic and acidic residues" evidence="5">
    <location>
        <begin position="89"/>
        <end position="107"/>
    </location>
</feature>
<dbReference type="Proteomes" id="UP000655588">
    <property type="component" value="Unassembled WGS sequence"/>
</dbReference>
<dbReference type="PANTHER" id="PTHR48112:SF22">
    <property type="entry name" value="MITOCHONDRIAL TRANSCRIPTION FACTOR A, ISOFORM B"/>
    <property type="match status" value="1"/>
</dbReference>
<organism evidence="7 8">
    <name type="scientific">Frieseomelitta varia</name>
    <dbReference type="NCBI Taxonomy" id="561572"/>
    <lineage>
        <taxon>Eukaryota</taxon>
        <taxon>Metazoa</taxon>
        <taxon>Ecdysozoa</taxon>
        <taxon>Arthropoda</taxon>
        <taxon>Hexapoda</taxon>
        <taxon>Insecta</taxon>
        <taxon>Pterygota</taxon>
        <taxon>Neoptera</taxon>
        <taxon>Endopterygota</taxon>
        <taxon>Hymenoptera</taxon>
        <taxon>Apocrita</taxon>
        <taxon>Aculeata</taxon>
        <taxon>Apoidea</taxon>
        <taxon>Anthophila</taxon>
        <taxon>Apidae</taxon>
        <taxon>Frieseomelitta</taxon>
    </lineage>
</organism>
<evidence type="ECO:0000256" key="2">
    <source>
        <dbReference type="ARBA" id="ARBA00023125"/>
    </source>
</evidence>
<evidence type="ECO:0000256" key="1">
    <source>
        <dbReference type="ARBA" id="ARBA00004123"/>
    </source>
</evidence>
<evidence type="ECO:0000313" key="8">
    <source>
        <dbReference type="Proteomes" id="UP000655588"/>
    </source>
</evidence>
<dbReference type="AlphaFoldDB" id="A0A833RQC9"/>
<dbReference type="SUPFAM" id="SSF47095">
    <property type="entry name" value="HMG-box"/>
    <property type="match status" value="1"/>
</dbReference>
<dbReference type="InterPro" id="IPR036910">
    <property type="entry name" value="HMG_box_dom_sf"/>
</dbReference>
<dbReference type="SMART" id="SM00398">
    <property type="entry name" value="HMG"/>
    <property type="match status" value="1"/>
</dbReference>
<protein>
    <recommendedName>
        <fullName evidence="6">HMG box domain-containing protein</fullName>
    </recommendedName>
</protein>
<dbReference type="GO" id="GO:0005634">
    <property type="term" value="C:nucleus"/>
    <property type="evidence" value="ECO:0007669"/>
    <property type="project" value="UniProtKB-SubCell"/>
</dbReference>
<evidence type="ECO:0000256" key="4">
    <source>
        <dbReference type="PROSITE-ProRule" id="PRU00267"/>
    </source>
</evidence>
<dbReference type="EMBL" id="WNWW01000245">
    <property type="protein sequence ID" value="KAF3427854.1"/>
    <property type="molecule type" value="Genomic_DNA"/>
</dbReference>
<name>A0A833RQC9_9HYME</name>
<dbReference type="InterPro" id="IPR056513">
    <property type="entry name" value="INO80F"/>
</dbReference>
<evidence type="ECO:0000256" key="5">
    <source>
        <dbReference type="SAM" id="MobiDB-lite"/>
    </source>
</evidence>
<dbReference type="GO" id="GO:0003677">
    <property type="term" value="F:DNA binding"/>
    <property type="evidence" value="ECO:0007669"/>
    <property type="project" value="UniProtKB-UniRule"/>
</dbReference>
<keyword evidence="2 4" id="KW-0238">DNA-binding</keyword>
<dbReference type="Pfam" id="PF00505">
    <property type="entry name" value="HMG_box"/>
    <property type="match status" value="1"/>
</dbReference>
<gene>
    <name evidence="7" type="ORF">E2986_04164</name>
</gene>
<keyword evidence="3 4" id="KW-0539">Nucleus</keyword>